<dbReference type="AlphaFoldDB" id="A0A9Q0H1Z3"/>
<feature type="compositionally biased region" description="Basic and acidic residues" evidence="1">
    <location>
        <begin position="192"/>
        <end position="201"/>
    </location>
</feature>
<evidence type="ECO:0000313" key="3">
    <source>
        <dbReference type="Proteomes" id="UP001141806"/>
    </source>
</evidence>
<sequence>MKNPMADKRSSSISDAVESLDTIPTLPESRTTGTTNFKFLIGLVTDSAGLVKWEDQPGLDFWLASMSEESAWSDLEQLGDKGDSWSRTKGGKSSKSRDEDRALDGEGSEVIPLEGRSSSDHKAAGIDCKGMGSRNFLEVESLAAKEATVLASRTSTKSQLEGIEGFRWPSPPEKGKGGFERGDWAGRAQHTGRGEIIHSAH</sequence>
<organism evidence="2 3">
    <name type="scientific">Protea cynaroides</name>
    <dbReference type="NCBI Taxonomy" id="273540"/>
    <lineage>
        <taxon>Eukaryota</taxon>
        <taxon>Viridiplantae</taxon>
        <taxon>Streptophyta</taxon>
        <taxon>Embryophyta</taxon>
        <taxon>Tracheophyta</taxon>
        <taxon>Spermatophyta</taxon>
        <taxon>Magnoliopsida</taxon>
        <taxon>Proteales</taxon>
        <taxon>Proteaceae</taxon>
        <taxon>Protea</taxon>
    </lineage>
</organism>
<feature type="compositionally biased region" description="Basic and acidic residues" evidence="1">
    <location>
        <begin position="173"/>
        <end position="184"/>
    </location>
</feature>
<gene>
    <name evidence="2" type="ORF">NE237_025219</name>
</gene>
<evidence type="ECO:0000256" key="1">
    <source>
        <dbReference type="SAM" id="MobiDB-lite"/>
    </source>
</evidence>
<comment type="caution">
    <text evidence="2">The sequence shown here is derived from an EMBL/GenBank/DDBJ whole genome shotgun (WGS) entry which is preliminary data.</text>
</comment>
<accession>A0A9Q0H1Z3</accession>
<evidence type="ECO:0000313" key="2">
    <source>
        <dbReference type="EMBL" id="KAJ4958108.1"/>
    </source>
</evidence>
<feature type="region of interest" description="Disordered" evidence="1">
    <location>
        <begin position="1"/>
        <end position="28"/>
    </location>
</feature>
<reference evidence="2" key="1">
    <citation type="journal article" date="2023" name="Plant J.">
        <title>The genome of the king protea, Protea cynaroides.</title>
        <authorList>
            <person name="Chang J."/>
            <person name="Duong T.A."/>
            <person name="Schoeman C."/>
            <person name="Ma X."/>
            <person name="Roodt D."/>
            <person name="Barker N."/>
            <person name="Li Z."/>
            <person name="Van de Peer Y."/>
            <person name="Mizrachi E."/>
        </authorList>
    </citation>
    <scope>NUCLEOTIDE SEQUENCE</scope>
    <source>
        <tissue evidence="2">Young leaves</tissue>
    </source>
</reference>
<proteinExistence type="predicted"/>
<feature type="compositionally biased region" description="Basic and acidic residues" evidence="1">
    <location>
        <begin position="95"/>
        <end position="104"/>
    </location>
</feature>
<dbReference type="EMBL" id="JAMYWD010000010">
    <property type="protein sequence ID" value="KAJ4958108.1"/>
    <property type="molecule type" value="Genomic_DNA"/>
</dbReference>
<feature type="compositionally biased region" description="Basic and acidic residues" evidence="1">
    <location>
        <begin position="1"/>
        <end position="10"/>
    </location>
</feature>
<name>A0A9Q0H1Z3_9MAGN</name>
<feature type="region of interest" description="Disordered" evidence="1">
    <location>
        <begin position="150"/>
        <end position="201"/>
    </location>
</feature>
<protein>
    <submittedName>
        <fullName evidence="2">Uncharacterized protein</fullName>
    </submittedName>
</protein>
<feature type="region of interest" description="Disordered" evidence="1">
    <location>
        <begin position="74"/>
        <end position="125"/>
    </location>
</feature>
<keyword evidence="3" id="KW-1185">Reference proteome</keyword>
<dbReference type="Proteomes" id="UP001141806">
    <property type="component" value="Unassembled WGS sequence"/>
</dbReference>